<gene>
    <name evidence="2" type="ORF">B0T18DRAFT_485483</name>
</gene>
<sequence length="175" mass="19579">MLPCSIPGPMRRSADITNASSGTFRFDPYRITRSGSPSLPRNNNMTGDEVLSQAMNDLNYLAIAQPDLPEYGARMHFLPAFVLLPHRAQELFMAEYSAGRETERKQWTVAVAVAVPIVLFILGPACFWLGKRPHNVLGVYVASCYGELYDLDEELLHRVLHLTTGCSSGWMRFSI</sequence>
<keyword evidence="1" id="KW-1133">Transmembrane helix</keyword>
<organism evidence="2 3">
    <name type="scientific">Schizothecium vesticola</name>
    <dbReference type="NCBI Taxonomy" id="314040"/>
    <lineage>
        <taxon>Eukaryota</taxon>
        <taxon>Fungi</taxon>
        <taxon>Dikarya</taxon>
        <taxon>Ascomycota</taxon>
        <taxon>Pezizomycotina</taxon>
        <taxon>Sordariomycetes</taxon>
        <taxon>Sordariomycetidae</taxon>
        <taxon>Sordariales</taxon>
        <taxon>Schizotheciaceae</taxon>
        <taxon>Schizothecium</taxon>
    </lineage>
</organism>
<keyword evidence="3" id="KW-1185">Reference proteome</keyword>
<keyword evidence="1" id="KW-0472">Membrane</keyword>
<evidence type="ECO:0000313" key="2">
    <source>
        <dbReference type="EMBL" id="KAK0750711.1"/>
    </source>
</evidence>
<comment type="caution">
    <text evidence="2">The sequence shown here is derived from an EMBL/GenBank/DDBJ whole genome shotgun (WGS) entry which is preliminary data.</text>
</comment>
<evidence type="ECO:0000313" key="3">
    <source>
        <dbReference type="Proteomes" id="UP001172155"/>
    </source>
</evidence>
<reference evidence="2" key="1">
    <citation type="submission" date="2023-06" db="EMBL/GenBank/DDBJ databases">
        <title>Genome-scale phylogeny and comparative genomics of the fungal order Sordariales.</title>
        <authorList>
            <consortium name="Lawrence Berkeley National Laboratory"/>
            <person name="Hensen N."/>
            <person name="Bonometti L."/>
            <person name="Westerberg I."/>
            <person name="Brannstrom I.O."/>
            <person name="Guillou S."/>
            <person name="Cros-Aarteil S."/>
            <person name="Calhoun S."/>
            <person name="Haridas S."/>
            <person name="Kuo A."/>
            <person name="Mondo S."/>
            <person name="Pangilinan J."/>
            <person name="Riley R."/>
            <person name="LaButti K."/>
            <person name="Andreopoulos B."/>
            <person name="Lipzen A."/>
            <person name="Chen C."/>
            <person name="Yanf M."/>
            <person name="Daum C."/>
            <person name="Ng V."/>
            <person name="Clum A."/>
            <person name="Steindorff A."/>
            <person name="Ohm R."/>
            <person name="Martin F."/>
            <person name="Silar P."/>
            <person name="Natvig D."/>
            <person name="Lalanne C."/>
            <person name="Gautier V."/>
            <person name="Ament-velasquez S.L."/>
            <person name="Kruys A."/>
            <person name="Hutchinson M.I."/>
            <person name="Powell A.J."/>
            <person name="Barry K."/>
            <person name="Miller A.N."/>
            <person name="Grigoriev I.V."/>
            <person name="Debuchy R."/>
            <person name="Gladieux P."/>
            <person name="Thoren M.H."/>
            <person name="Johannesson H."/>
        </authorList>
    </citation>
    <scope>NUCLEOTIDE SEQUENCE</scope>
    <source>
        <strain evidence="2">SMH3187-1</strain>
    </source>
</reference>
<dbReference type="AlphaFoldDB" id="A0AA40F479"/>
<feature type="transmembrane region" description="Helical" evidence="1">
    <location>
        <begin position="107"/>
        <end position="130"/>
    </location>
</feature>
<dbReference type="Proteomes" id="UP001172155">
    <property type="component" value="Unassembled WGS sequence"/>
</dbReference>
<evidence type="ECO:0000256" key="1">
    <source>
        <dbReference type="SAM" id="Phobius"/>
    </source>
</evidence>
<proteinExistence type="predicted"/>
<protein>
    <submittedName>
        <fullName evidence="2">Uncharacterized protein</fullName>
    </submittedName>
</protein>
<name>A0AA40F479_9PEZI</name>
<dbReference type="EMBL" id="JAUKUD010000002">
    <property type="protein sequence ID" value="KAK0750711.1"/>
    <property type="molecule type" value="Genomic_DNA"/>
</dbReference>
<accession>A0AA40F479</accession>
<keyword evidence="1" id="KW-0812">Transmembrane</keyword>